<accession>A0ABR1BMM5</accession>
<reference evidence="2 3" key="1">
    <citation type="submission" date="2023-08" db="EMBL/GenBank/DDBJ databases">
        <title>A Necator americanus chromosomal reference genome.</title>
        <authorList>
            <person name="Ilik V."/>
            <person name="Petrzelkova K.J."/>
            <person name="Pardy F."/>
            <person name="Fuh T."/>
            <person name="Niatou-Singa F.S."/>
            <person name="Gouil Q."/>
            <person name="Baker L."/>
            <person name="Ritchie M.E."/>
            <person name="Jex A.R."/>
            <person name="Gazzola D."/>
            <person name="Li H."/>
            <person name="Toshio Fujiwara R."/>
            <person name="Zhan B."/>
            <person name="Aroian R.V."/>
            <person name="Pafco B."/>
            <person name="Schwarz E.M."/>
        </authorList>
    </citation>
    <scope>NUCLEOTIDE SEQUENCE [LARGE SCALE GENOMIC DNA]</scope>
    <source>
        <strain evidence="2 3">Aroian</strain>
        <tissue evidence="2">Whole animal</tissue>
    </source>
</reference>
<organism evidence="2 3">
    <name type="scientific">Necator americanus</name>
    <name type="common">Human hookworm</name>
    <dbReference type="NCBI Taxonomy" id="51031"/>
    <lineage>
        <taxon>Eukaryota</taxon>
        <taxon>Metazoa</taxon>
        <taxon>Ecdysozoa</taxon>
        <taxon>Nematoda</taxon>
        <taxon>Chromadorea</taxon>
        <taxon>Rhabditida</taxon>
        <taxon>Rhabditina</taxon>
        <taxon>Rhabditomorpha</taxon>
        <taxon>Strongyloidea</taxon>
        <taxon>Ancylostomatidae</taxon>
        <taxon>Bunostominae</taxon>
        <taxon>Necator</taxon>
    </lineage>
</organism>
<evidence type="ECO:0000313" key="3">
    <source>
        <dbReference type="Proteomes" id="UP001303046"/>
    </source>
</evidence>
<dbReference type="Gene3D" id="3.40.33.10">
    <property type="entry name" value="CAP"/>
    <property type="match status" value="1"/>
</dbReference>
<feature type="signal peptide" evidence="1">
    <location>
        <begin position="1"/>
        <end position="20"/>
    </location>
</feature>
<keyword evidence="3" id="KW-1185">Reference proteome</keyword>
<dbReference type="InterPro" id="IPR035940">
    <property type="entry name" value="CAP_sf"/>
</dbReference>
<keyword evidence="1" id="KW-0732">Signal</keyword>
<feature type="chain" id="PRO_5046344270" description="SCP-like protein" evidence="1">
    <location>
        <begin position="21"/>
        <end position="213"/>
    </location>
</feature>
<comment type="caution">
    <text evidence="2">The sequence shown here is derived from an EMBL/GenBank/DDBJ whole genome shotgun (WGS) entry which is preliminary data.</text>
</comment>
<sequence length="213" mass="23706">MQALFLGTIAILALLNSAQATSTSSGQDNFTSKKCRIPEFPTEHISAIDTFFLQIRTLAAKGEKYSSQITLGPGGQMFGLRFSHNLYRKAMNEIETFGTLNASEYGLLRFNRTFNYNDAYEGKYTAVDGLANLLETIEPVKNQMIYPNATAYGCGMTVFPKENNECEMYVVCVFDKSAPKPYTMRGDPCMEDKDCPQGLKPAKCIVPLCHVKE</sequence>
<evidence type="ECO:0008006" key="4">
    <source>
        <dbReference type="Google" id="ProtNLM"/>
    </source>
</evidence>
<dbReference type="EMBL" id="JAVFWL010000001">
    <property type="protein sequence ID" value="KAK6726533.1"/>
    <property type="molecule type" value="Genomic_DNA"/>
</dbReference>
<dbReference type="Proteomes" id="UP001303046">
    <property type="component" value="Unassembled WGS sequence"/>
</dbReference>
<evidence type="ECO:0000313" key="2">
    <source>
        <dbReference type="EMBL" id="KAK6726533.1"/>
    </source>
</evidence>
<evidence type="ECO:0000256" key="1">
    <source>
        <dbReference type="SAM" id="SignalP"/>
    </source>
</evidence>
<protein>
    <recommendedName>
        <fullName evidence="4">SCP-like protein</fullName>
    </recommendedName>
</protein>
<gene>
    <name evidence="2" type="primary">Necator_chrI.g825</name>
    <name evidence="2" type="ORF">RB195_004702</name>
</gene>
<name>A0ABR1BMM5_NECAM</name>
<proteinExistence type="predicted"/>